<reference evidence="2" key="1">
    <citation type="submission" date="2015-12" db="EMBL/GenBank/DDBJ databases">
        <title>Complete genome sequences of two moderately thermophilic Paenibacillus species.</title>
        <authorList>
            <person name="Butler R.III."/>
            <person name="Wang J."/>
            <person name="Stark B.C."/>
            <person name="Pombert J.-F."/>
        </authorList>
    </citation>
    <scope>NUCLEOTIDE SEQUENCE [LARGE SCALE GENOMIC DNA]</scope>
    <source>
        <strain evidence="2">32O-Y</strain>
    </source>
</reference>
<dbReference type="AlphaFoldDB" id="A0A0U2UBH5"/>
<keyword evidence="2" id="KW-1185">Reference proteome</keyword>
<protein>
    <submittedName>
        <fullName evidence="1">Uncharacterized protein</fullName>
    </submittedName>
</protein>
<organism evidence="1 2">
    <name type="scientific">Paenibacillus naphthalenovorans</name>
    <dbReference type="NCBI Taxonomy" id="162209"/>
    <lineage>
        <taxon>Bacteria</taxon>
        <taxon>Bacillati</taxon>
        <taxon>Bacillota</taxon>
        <taxon>Bacilli</taxon>
        <taxon>Bacillales</taxon>
        <taxon>Paenibacillaceae</taxon>
        <taxon>Paenibacillus</taxon>
    </lineage>
</organism>
<accession>A0A0U2UBH5</accession>
<gene>
    <name evidence="1" type="ORF">IJ22_31740</name>
</gene>
<dbReference type="STRING" id="162209.IJ22_31740"/>
<evidence type="ECO:0000313" key="1">
    <source>
        <dbReference type="EMBL" id="ALS23544.1"/>
    </source>
</evidence>
<evidence type="ECO:0000313" key="2">
    <source>
        <dbReference type="Proteomes" id="UP000061660"/>
    </source>
</evidence>
<dbReference type="Proteomes" id="UP000061660">
    <property type="component" value="Chromosome"/>
</dbReference>
<dbReference type="OrthoDB" id="2608320at2"/>
<proteinExistence type="predicted"/>
<dbReference type="KEGG" id="pnp:IJ22_31740"/>
<dbReference type="EMBL" id="CP013652">
    <property type="protein sequence ID" value="ALS23544.1"/>
    <property type="molecule type" value="Genomic_DNA"/>
</dbReference>
<sequence length="126" mass="14870">MSSVEHIIKKVSRYITFGQPVSSGSLVNQRISDPRIPMQAYYLAIQSKNEQENYYHEIWLKKEGEFAITEAWYRENNVTRKLLKDHLSYDQLKNSIGDEEANHILMRMTEIIEKSEDGWGPYSRRT</sequence>
<reference evidence="1 2" key="2">
    <citation type="journal article" date="2016" name="Genome Announc.">
        <title>Complete Genome Sequences of Two Interactive Moderate Thermophiles, Paenibacillus napthalenovorans 32O-Y and Paenibacillus sp. 32O-W.</title>
        <authorList>
            <person name="Butler R.R.III."/>
            <person name="Wang J."/>
            <person name="Stark B.C."/>
            <person name="Pombert J.F."/>
        </authorList>
    </citation>
    <scope>NUCLEOTIDE SEQUENCE [LARGE SCALE GENOMIC DNA]</scope>
    <source>
        <strain evidence="1 2">32O-Y</strain>
    </source>
</reference>
<dbReference type="PATRIC" id="fig|162209.4.peg.3398"/>
<name>A0A0U2UBH5_9BACL</name>
<dbReference type="RefSeq" id="WP_054818655.1">
    <property type="nucleotide sequence ID" value="NZ_BJCS01000017.1"/>
</dbReference>